<comment type="subcellular location">
    <subcellularLocation>
        <location evidence="1">Membrane</location>
        <topology evidence="1">Multi-pass membrane protein</topology>
    </subcellularLocation>
</comment>
<proteinExistence type="inferred from homology"/>
<keyword evidence="6 7" id="KW-0472">Membrane</keyword>
<dbReference type="Proteomes" id="UP000188219">
    <property type="component" value="Chromosome"/>
</dbReference>
<evidence type="ECO:0000259" key="8">
    <source>
        <dbReference type="Pfam" id="PF02397"/>
    </source>
</evidence>
<dbReference type="Pfam" id="PF13727">
    <property type="entry name" value="CoA_binding_3"/>
    <property type="match status" value="1"/>
</dbReference>
<dbReference type="PANTHER" id="PTHR30576:SF21">
    <property type="entry name" value="UDP-GLUCOSE:UNDECAPRENYL-PHOSPHATE GLUCOSE-1-PHOSPHATE TRANSFERASE"/>
    <property type="match status" value="1"/>
</dbReference>
<dbReference type="PROSITE" id="PS51257">
    <property type="entry name" value="PROKAR_LIPOPROTEIN"/>
    <property type="match status" value="1"/>
</dbReference>
<evidence type="ECO:0000256" key="5">
    <source>
        <dbReference type="ARBA" id="ARBA00022989"/>
    </source>
</evidence>
<dbReference type="GO" id="GO:0089702">
    <property type="term" value="F:undecaprenyl-phosphate glucose phosphotransferase activity"/>
    <property type="evidence" value="ECO:0007669"/>
    <property type="project" value="TreeGrafter"/>
</dbReference>
<keyword evidence="5 7" id="KW-1133">Transmembrane helix</keyword>
<evidence type="ECO:0000313" key="9">
    <source>
        <dbReference type="EMBL" id="AQQ66308.1"/>
    </source>
</evidence>
<gene>
    <name evidence="9" type="ORF">Mag101_00565</name>
</gene>
<dbReference type="RefSeq" id="WP_077399314.1">
    <property type="nucleotide sequence ID" value="NZ_CP019650.1"/>
</dbReference>
<feature type="domain" description="Bacterial sugar transferase" evidence="8">
    <location>
        <begin position="280"/>
        <end position="462"/>
    </location>
</feature>
<keyword evidence="3" id="KW-0808">Transferase</keyword>
<feature type="transmembrane region" description="Helical" evidence="7">
    <location>
        <begin position="12"/>
        <end position="38"/>
    </location>
</feature>
<dbReference type="GO" id="GO:0009242">
    <property type="term" value="P:colanic acid biosynthetic process"/>
    <property type="evidence" value="ECO:0007669"/>
    <property type="project" value="TreeGrafter"/>
</dbReference>
<dbReference type="GO" id="GO:0016020">
    <property type="term" value="C:membrane"/>
    <property type="evidence" value="ECO:0007669"/>
    <property type="project" value="UniProtKB-SubCell"/>
</dbReference>
<evidence type="ECO:0000256" key="2">
    <source>
        <dbReference type="ARBA" id="ARBA00006464"/>
    </source>
</evidence>
<keyword evidence="10" id="KW-1185">Reference proteome</keyword>
<evidence type="ECO:0000256" key="3">
    <source>
        <dbReference type="ARBA" id="ARBA00022679"/>
    </source>
</evidence>
<reference evidence="9" key="1">
    <citation type="submission" date="2017-02" db="EMBL/GenBank/DDBJ databases">
        <title>Genome of Microbulbifer agarilyticus GP101.</title>
        <authorList>
            <person name="Jung J."/>
            <person name="Bae S.S."/>
            <person name="Baek K."/>
        </authorList>
    </citation>
    <scope>NUCLEOTIDE SEQUENCE [LARGE SCALE GENOMIC DNA]</scope>
    <source>
        <strain evidence="9">GP101</strain>
    </source>
</reference>
<feature type="transmembrane region" description="Helical" evidence="7">
    <location>
        <begin position="285"/>
        <end position="306"/>
    </location>
</feature>
<dbReference type="EMBL" id="CP019650">
    <property type="protein sequence ID" value="AQQ66308.1"/>
    <property type="molecule type" value="Genomic_DNA"/>
</dbReference>
<accession>A0A1Q2M198</accession>
<feature type="transmembrane region" description="Helical" evidence="7">
    <location>
        <begin position="44"/>
        <end position="62"/>
    </location>
</feature>
<protein>
    <submittedName>
        <fullName evidence="9">Undecaprenyl-phosphate glucose phosphotransferase</fullName>
    </submittedName>
</protein>
<name>A0A1Q2M198_9GAMM</name>
<evidence type="ECO:0000256" key="6">
    <source>
        <dbReference type="ARBA" id="ARBA00023136"/>
    </source>
</evidence>
<evidence type="ECO:0000313" key="10">
    <source>
        <dbReference type="Proteomes" id="UP000188219"/>
    </source>
</evidence>
<dbReference type="InterPro" id="IPR017473">
    <property type="entry name" value="Undecaprenyl-P_gluc_Ptfrase"/>
</dbReference>
<sequence length="470" mass="53299">MEQGWVRSRQSGIIALYRLFDVLLIQGVLYACLAYFNVTPDKDWLIAGLLASVSFAFIAESVELYRSWRGETYVRILGTVTVAWVAVCIFLIILAYSFNAFAADFLRPAVAAWLVFTLFGLAFWRFCLRQLLFFIRVRGRNTRNAVIIGCTDSGYKLAKDLSANPQHGIRVSGFYQVTEAHDLASRRVMDSEFNVLGSVDDAVAKGRAGELDVVFIALPMRAEDLISEILDKFSDTTATVHILPNFFVAKMLHARWHQVGGSSLLSVFDTPIQGFDGWLKRLEDLVLATMILVAISPLMLLIALAVKCSSPGPVIFKQRRYGLDGRTIYVWKFRSMTTMDDGEKVMQAKSGDQRITAVGRILRRTSLDELPQFFNVLRGTMSIVGPRPHAVAHNEEYRNLVNGYMLRHKVKPGITGLAQIKGFRGETDTLDKMSRRVEYDLEYIRRWSIILDLRIVFLTVYRGFYHKNAY</sequence>
<keyword evidence="4 7" id="KW-0812">Transmembrane</keyword>
<organism evidence="9 10">
    <name type="scientific">Microbulbifer agarilyticus</name>
    <dbReference type="NCBI Taxonomy" id="260552"/>
    <lineage>
        <taxon>Bacteria</taxon>
        <taxon>Pseudomonadati</taxon>
        <taxon>Pseudomonadota</taxon>
        <taxon>Gammaproteobacteria</taxon>
        <taxon>Cellvibrionales</taxon>
        <taxon>Microbulbiferaceae</taxon>
        <taxon>Microbulbifer</taxon>
    </lineage>
</organism>
<evidence type="ECO:0000256" key="4">
    <source>
        <dbReference type="ARBA" id="ARBA00022692"/>
    </source>
</evidence>
<evidence type="ECO:0000256" key="1">
    <source>
        <dbReference type="ARBA" id="ARBA00004141"/>
    </source>
</evidence>
<comment type="similarity">
    <text evidence="2">Belongs to the bacterial sugar transferase family.</text>
</comment>
<dbReference type="STRING" id="260552.Mag101_00565"/>
<feature type="transmembrane region" description="Helical" evidence="7">
    <location>
        <begin position="110"/>
        <end position="128"/>
    </location>
</feature>
<dbReference type="PANTHER" id="PTHR30576">
    <property type="entry name" value="COLANIC BIOSYNTHESIS UDP-GLUCOSE LIPID CARRIER TRANSFERASE"/>
    <property type="match status" value="1"/>
</dbReference>
<dbReference type="InterPro" id="IPR003362">
    <property type="entry name" value="Bact_transf"/>
</dbReference>
<dbReference type="AlphaFoldDB" id="A0A1Q2M198"/>
<dbReference type="KEGG" id="maga:Mag101_00565"/>
<dbReference type="Gene3D" id="3.40.50.720">
    <property type="entry name" value="NAD(P)-binding Rossmann-like Domain"/>
    <property type="match status" value="1"/>
</dbReference>
<dbReference type="Pfam" id="PF02397">
    <property type="entry name" value="Bac_transf"/>
    <property type="match status" value="1"/>
</dbReference>
<evidence type="ECO:0000256" key="7">
    <source>
        <dbReference type="SAM" id="Phobius"/>
    </source>
</evidence>
<dbReference type="SUPFAM" id="SSF51735">
    <property type="entry name" value="NAD(P)-binding Rossmann-fold domains"/>
    <property type="match status" value="1"/>
</dbReference>
<dbReference type="InterPro" id="IPR036291">
    <property type="entry name" value="NAD(P)-bd_dom_sf"/>
</dbReference>
<dbReference type="NCBIfam" id="TIGR03025">
    <property type="entry name" value="EPS_sugtrans"/>
    <property type="match status" value="1"/>
</dbReference>
<dbReference type="InterPro" id="IPR017475">
    <property type="entry name" value="EPS_sugar_tfrase"/>
</dbReference>
<feature type="transmembrane region" description="Helical" evidence="7">
    <location>
        <begin position="74"/>
        <end position="98"/>
    </location>
</feature>
<dbReference type="OrthoDB" id="9808602at2"/>
<dbReference type="NCBIfam" id="TIGR03023">
    <property type="entry name" value="WcaJ_sugtrans"/>
    <property type="match status" value="1"/>
</dbReference>